<dbReference type="NCBIfam" id="TIGR02402">
    <property type="entry name" value="trehalose_TreZ"/>
    <property type="match status" value="1"/>
</dbReference>
<proteinExistence type="inferred from homology"/>
<dbReference type="SUPFAM" id="SSF51445">
    <property type="entry name" value="(Trans)glycosidases"/>
    <property type="match status" value="1"/>
</dbReference>
<dbReference type="CDD" id="cd02853">
    <property type="entry name" value="E_set_MTHase_like_N"/>
    <property type="match status" value="1"/>
</dbReference>
<dbReference type="SUPFAM" id="SSF81296">
    <property type="entry name" value="E set domains"/>
    <property type="match status" value="1"/>
</dbReference>
<dbReference type="GO" id="GO:0005992">
    <property type="term" value="P:trehalose biosynthetic process"/>
    <property type="evidence" value="ECO:0007669"/>
    <property type="project" value="UniProtKB-UniRule"/>
</dbReference>
<dbReference type="Gene3D" id="1.10.10.760">
    <property type="entry name" value="E-set domains of sugar-utilizing enzymes"/>
    <property type="match status" value="1"/>
</dbReference>
<dbReference type="GO" id="GO:0033942">
    <property type="term" value="F:4-alpha-D-(1-&gt;4)-alpha-D-glucanotrehalose trehalohydrolase activity"/>
    <property type="evidence" value="ECO:0007669"/>
    <property type="project" value="UniProtKB-EC"/>
</dbReference>
<evidence type="ECO:0000256" key="2">
    <source>
        <dbReference type="ARBA" id="ARBA00005199"/>
    </source>
</evidence>
<dbReference type="EMBL" id="LN606600">
    <property type="protein sequence ID" value="CEF42800.1"/>
    <property type="molecule type" value="Genomic_DNA"/>
</dbReference>
<dbReference type="PIRSF" id="PIRSF006337">
    <property type="entry name" value="Trehalose_TreZ"/>
    <property type="match status" value="1"/>
</dbReference>
<evidence type="ECO:0000256" key="7">
    <source>
        <dbReference type="ARBA" id="ARBA00022801"/>
    </source>
</evidence>
<evidence type="ECO:0000256" key="3">
    <source>
        <dbReference type="ARBA" id="ARBA00008061"/>
    </source>
</evidence>
<evidence type="ECO:0000256" key="12">
    <source>
        <dbReference type="ARBA" id="ARBA00034013"/>
    </source>
</evidence>
<evidence type="ECO:0000313" key="18">
    <source>
        <dbReference type="EMBL" id="CEF42800.1"/>
    </source>
</evidence>
<organism evidence="18 19">
    <name type="scientific">Acetobacter senegalensis</name>
    <dbReference type="NCBI Taxonomy" id="446692"/>
    <lineage>
        <taxon>Bacteria</taxon>
        <taxon>Pseudomonadati</taxon>
        <taxon>Pseudomonadota</taxon>
        <taxon>Alphaproteobacteria</taxon>
        <taxon>Acetobacterales</taxon>
        <taxon>Acetobacteraceae</taxon>
        <taxon>Acetobacter</taxon>
    </lineage>
</organism>
<dbReference type="Proteomes" id="UP000056109">
    <property type="component" value="Chromosome I"/>
</dbReference>
<evidence type="ECO:0000256" key="4">
    <source>
        <dbReference type="ARBA" id="ARBA00012268"/>
    </source>
</evidence>
<feature type="domain" description="Glycosyl hydrolase family 13 catalytic" evidence="17">
    <location>
        <begin position="114"/>
        <end position="465"/>
    </location>
</feature>
<dbReference type="UniPathway" id="UPA00299"/>
<dbReference type="InterPro" id="IPR006047">
    <property type="entry name" value="GH13_cat_dom"/>
</dbReference>
<dbReference type="GeneID" id="34784517"/>
<sequence length="592" mass="67194">MSPTVSFLPKWGAWYQADGTTRFRIWAPHYEQISVVLEDGSEMAMSKNEEGWHETCFSCQPGVRYSYKLSPDTLIPDPASQFQPDDVHGKSAIVDQHAYQWRTPQWLGRPWEETVIYELHVGTCGGYSAIIKQLDTLSDLGITAIELMPLSEFPGSRNWGYDGVFPYAPESSYGSPNDLKALIDAAHERHIMVFLDVVYNHFGPEGNVLSQYIPEFFSSVRQTAWGQAINFTLPAVQDFFLDNALYWLNIYHIDGLRLDAVHAIAPQSWLQDLVHKIRARCHPERHIHFILENENNDASLLRAGYSAQWNDDAHNALHVLLTGETEGYYGNFAQNPTQDLVLALQEGFVYQGQISPDTQKPRGQPSADLSPTSFIFFLQNHDQIGNRAVGDRLSTQIESAVLSVAHALLLLSPHIPMLFMGEEWGAKTPFLYFVSHSDDLNRLVREGRQKEMAAFSAFNSQEKAHLIPDPASPETFRRSCLDWAERNQPEYAEIYETVKKLIAVRQEHIVPRLRNARAASSHIWAPGAFAVSWRMGDDRLLELFVNFSDTDITMLTGYAGVVLYRSDHQDRKINHTLKSHSFIATLREGSER</sequence>
<dbReference type="InterPro" id="IPR022567">
    <property type="entry name" value="DUF3459"/>
</dbReference>
<evidence type="ECO:0000256" key="15">
    <source>
        <dbReference type="PIRSR" id="PIRSR006337-1"/>
    </source>
</evidence>
<keyword evidence="9 14" id="KW-0326">Glycosidase</keyword>
<gene>
    <name evidence="18" type="primary">glgB</name>
    <name evidence="18" type="ORF">ASN_3575</name>
</gene>
<evidence type="ECO:0000256" key="6">
    <source>
        <dbReference type="ARBA" id="ARBA00022490"/>
    </source>
</evidence>
<dbReference type="InterPro" id="IPR014756">
    <property type="entry name" value="Ig_E-set"/>
</dbReference>
<dbReference type="RefSeq" id="WP_058988884.1">
    <property type="nucleotide sequence ID" value="NZ_LN606600.1"/>
</dbReference>
<dbReference type="InterPro" id="IPR017853">
    <property type="entry name" value="GH"/>
</dbReference>
<evidence type="ECO:0000256" key="9">
    <source>
        <dbReference type="ARBA" id="ARBA00023295"/>
    </source>
</evidence>
<feature type="site" description="Transition state stabilizer" evidence="16">
    <location>
        <position position="382"/>
    </location>
</feature>
<dbReference type="Pfam" id="PF11941">
    <property type="entry name" value="DUF3459"/>
    <property type="match status" value="1"/>
</dbReference>
<dbReference type="InterPro" id="IPR013783">
    <property type="entry name" value="Ig-like_fold"/>
</dbReference>
<dbReference type="PATRIC" id="fig|446692.3.peg.3799"/>
<evidence type="ECO:0000256" key="13">
    <source>
        <dbReference type="NCBIfam" id="TIGR02402"/>
    </source>
</evidence>
<feature type="active site" description="Proton donor" evidence="15">
    <location>
        <position position="292"/>
    </location>
</feature>
<dbReference type="GO" id="GO:0005737">
    <property type="term" value="C:cytoplasm"/>
    <property type="evidence" value="ECO:0007669"/>
    <property type="project" value="UniProtKB-SubCell"/>
</dbReference>
<comment type="subcellular location">
    <subcellularLocation>
        <location evidence="1 15">Cytoplasm</location>
    </subcellularLocation>
</comment>
<accession>A0A0U5F0F2</accession>
<reference evidence="19" key="1">
    <citation type="submission" date="2014-09" db="EMBL/GenBank/DDBJ databases">
        <authorList>
            <person name="Illeghems K.G."/>
        </authorList>
    </citation>
    <scope>NUCLEOTIDE SEQUENCE [LARGE SCALE GENOMIC DNA]</scope>
    <source>
        <strain evidence="19">108B</strain>
    </source>
</reference>
<evidence type="ECO:0000256" key="14">
    <source>
        <dbReference type="PIRNR" id="PIRNR006337"/>
    </source>
</evidence>
<protein>
    <recommendedName>
        <fullName evidence="5 13">Malto-oligosyltrehalose trehalohydrolase</fullName>
        <shortName evidence="14">MTHase</shortName>
        <ecNumber evidence="4 13">3.2.1.141</ecNumber>
    </recommendedName>
    <alternativeName>
        <fullName evidence="11 14">4-alpha-D-((1-&gt;4)-alpha-D-glucano)trehalose trehalohydrolase</fullName>
    </alternativeName>
    <alternativeName>
        <fullName evidence="10 14">Maltooligosyl trehalose trehalohydrolase</fullName>
    </alternativeName>
</protein>
<dbReference type="InterPro" id="IPR044901">
    <property type="entry name" value="Trehalose_TreZ_E-set_sf"/>
</dbReference>
<dbReference type="Pfam" id="PF00128">
    <property type="entry name" value="Alpha-amylase"/>
    <property type="match status" value="1"/>
</dbReference>
<evidence type="ECO:0000256" key="11">
    <source>
        <dbReference type="ARBA" id="ARBA00033284"/>
    </source>
</evidence>
<evidence type="ECO:0000256" key="8">
    <source>
        <dbReference type="ARBA" id="ARBA00023277"/>
    </source>
</evidence>
<dbReference type="SMART" id="SM00642">
    <property type="entry name" value="Aamy"/>
    <property type="match status" value="1"/>
</dbReference>
<dbReference type="AlphaFoldDB" id="A0A0U5F0F2"/>
<evidence type="ECO:0000256" key="10">
    <source>
        <dbReference type="ARBA" id="ARBA00032057"/>
    </source>
</evidence>
<keyword evidence="8" id="KW-0119">Carbohydrate metabolism</keyword>
<dbReference type="Gene3D" id="2.60.40.10">
    <property type="entry name" value="Immunoglobulins"/>
    <property type="match status" value="1"/>
</dbReference>
<dbReference type="PANTHER" id="PTHR43651">
    <property type="entry name" value="1,4-ALPHA-GLUCAN-BRANCHING ENZYME"/>
    <property type="match status" value="1"/>
</dbReference>
<evidence type="ECO:0000256" key="5">
    <source>
        <dbReference type="ARBA" id="ARBA00015938"/>
    </source>
</evidence>
<keyword evidence="19" id="KW-1185">Reference proteome</keyword>
<dbReference type="InterPro" id="IPR012768">
    <property type="entry name" value="Trehalose_TreZ"/>
</dbReference>
<dbReference type="PANTHER" id="PTHR43651:SF11">
    <property type="entry name" value="MALTO-OLIGOSYLTREHALOSE TREHALOHYDROLASE"/>
    <property type="match status" value="1"/>
</dbReference>
<comment type="similarity">
    <text evidence="3 14">Belongs to the glycosyl hydrolase 13 family.</text>
</comment>
<evidence type="ECO:0000259" key="17">
    <source>
        <dbReference type="SMART" id="SM00642"/>
    </source>
</evidence>
<comment type="catalytic activity">
    <reaction evidence="12 14">
        <text>hydrolysis of (1-&gt;4)-alpha-D-glucosidic linkage in 4-alpha-D-[(1-&gt;4)-alpha-D-glucanosyl]n trehalose to yield trehalose and (1-&gt;4)-alpha-D-glucan.</text>
        <dbReference type="EC" id="3.2.1.141"/>
    </reaction>
</comment>
<dbReference type="EC" id="3.2.1.141" evidence="4 13"/>
<evidence type="ECO:0000313" key="19">
    <source>
        <dbReference type="Proteomes" id="UP000056109"/>
    </source>
</evidence>
<keyword evidence="7 14" id="KW-0378">Hydrolase</keyword>
<evidence type="ECO:0000256" key="1">
    <source>
        <dbReference type="ARBA" id="ARBA00004496"/>
    </source>
</evidence>
<dbReference type="CDD" id="cd11325">
    <property type="entry name" value="AmyAc_GTHase"/>
    <property type="match status" value="1"/>
</dbReference>
<dbReference type="Gene3D" id="3.20.20.80">
    <property type="entry name" value="Glycosidases"/>
    <property type="match status" value="1"/>
</dbReference>
<dbReference type="KEGG" id="asz:ASN_3575"/>
<name>A0A0U5F0F2_9PROT</name>
<comment type="pathway">
    <text evidence="2 14">Glycan biosynthesis; trehalose biosynthesis.</text>
</comment>
<feature type="active site" description="Nucleophile" evidence="15">
    <location>
        <position position="259"/>
    </location>
</feature>
<keyword evidence="6" id="KW-0963">Cytoplasm</keyword>
<evidence type="ECO:0000256" key="16">
    <source>
        <dbReference type="PIRSR" id="PIRSR006337-3"/>
    </source>
</evidence>